<keyword evidence="1" id="KW-0472">Membrane</keyword>
<accession>A0A565A693</accession>
<dbReference type="VEuPathDB" id="PlasmoDB:PVW1_060032600"/>
<evidence type="ECO:0000313" key="2">
    <source>
        <dbReference type="EMBL" id="VUZ99771.1"/>
    </source>
</evidence>
<organism evidence="2">
    <name type="scientific">Plasmodium vivax</name>
    <name type="common">malaria parasite P. vivax</name>
    <dbReference type="NCBI Taxonomy" id="5855"/>
    <lineage>
        <taxon>Eukaryota</taxon>
        <taxon>Sar</taxon>
        <taxon>Alveolata</taxon>
        <taxon>Apicomplexa</taxon>
        <taxon>Aconoidasida</taxon>
        <taxon>Haemosporida</taxon>
        <taxon>Plasmodiidae</taxon>
        <taxon>Plasmodium</taxon>
        <taxon>Plasmodium (Plasmodium)</taxon>
    </lineage>
</organism>
<evidence type="ECO:0008006" key="3">
    <source>
        <dbReference type="Google" id="ProtNLM"/>
    </source>
</evidence>
<reference evidence="2" key="1">
    <citation type="submission" date="2016-07" db="EMBL/GenBank/DDBJ databases">
        <authorList>
            <consortium name="Pathogen Informatics"/>
        </authorList>
    </citation>
    <scope>NUCLEOTIDE SEQUENCE</scope>
</reference>
<keyword evidence="1" id="KW-0812">Transmembrane</keyword>
<feature type="transmembrane region" description="Helical" evidence="1">
    <location>
        <begin position="245"/>
        <end position="263"/>
    </location>
</feature>
<dbReference type="VEuPathDB" id="PlasmoDB:PVPAM_110056000"/>
<gene>
    <name evidence="2" type="ORF">PVP01_0004850</name>
</gene>
<dbReference type="InterPro" id="IPR022139">
    <property type="entry name" value="Fam-L/Fam-M-like_plasmodium"/>
</dbReference>
<protein>
    <recommendedName>
        <fullName evidence="3">Variable surface protein</fullName>
    </recommendedName>
</protein>
<dbReference type="VEuPathDB" id="PlasmoDB:PVP01_0004850"/>
<keyword evidence="1" id="KW-1133">Transmembrane helix</keyword>
<dbReference type="EMBL" id="FLZR02000013">
    <property type="protein sequence ID" value="VUZ99771.1"/>
    <property type="molecule type" value="Genomic_DNA"/>
</dbReference>
<proteinExistence type="predicted"/>
<sequence>MVISKNFIIKGNLTKFSLIKIVSFVFLVWIYNTQDDKIFFCQCNFVNFGGTEENHVKIINTFLFRSLAKHGFKEESEHEKLKEKYSYDGDIKEAKNFSDARSTYGNLKNKELNELELYRKKYNHRYTNKKGLKKLDCYCENKIFDKFEYVNNLTEKTQNSKKRFIKIILNKYTIFLCLFALVPVLGLIVPWMFGHKSPKYPVLHLFFDECNTKHYKTEEPGVCKYPNIIHIPKDAARAMFYSNAIFTYTSLIAVMFIFFYIYVKYIKYLLLKEGIGNISIKEYFRLLKNTF</sequence>
<dbReference type="AlphaFoldDB" id="A0A565A693"/>
<dbReference type="Pfam" id="PF12420">
    <property type="entry name" value="DUF3671"/>
    <property type="match status" value="1"/>
</dbReference>
<name>A0A565A693_PLAVI</name>
<evidence type="ECO:0000256" key="1">
    <source>
        <dbReference type="SAM" id="Phobius"/>
    </source>
</evidence>
<dbReference type="Proteomes" id="UP000220605">
    <property type="component" value="Unassembled WGS sequence"/>
</dbReference>
<feature type="transmembrane region" description="Helical" evidence="1">
    <location>
        <begin position="172"/>
        <end position="193"/>
    </location>
</feature>